<evidence type="ECO:0000259" key="1">
    <source>
        <dbReference type="SMART" id="SM00479"/>
    </source>
</evidence>
<dbReference type="SMART" id="SM00479">
    <property type="entry name" value="EXOIII"/>
    <property type="match status" value="1"/>
</dbReference>
<dbReference type="GeneID" id="124292972"/>
<dbReference type="InterPro" id="IPR012337">
    <property type="entry name" value="RNaseH-like_sf"/>
</dbReference>
<dbReference type="CDD" id="cd06127">
    <property type="entry name" value="DEDDh"/>
    <property type="match status" value="1"/>
</dbReference>
<dbReference type="SUPFAM" id="SSF53098">
    <property type="entry name" value="Ribonuclease H-like"/>
    <property type="match status" value="1"/>
</dbReference>
<gene>
    <name evidence="3" type="primary">LOC124292972</name>
</gene>
<dbReference type="Pfam" id="PF00929">
    <property type="entry name" value="RNase_T"/>
    <property type="match status" value="1"/>
</dbReference>
<evidence type="ECO:0000313" key="2">
    <source>
        <dbReference type="Proteomes" id="UP000829291"/>
    </source>
</evidence>
<keyword evidence="2" id="KW-1185">Reference proteome</keyword>
<dbReference type="Pfam" id="PF25244">
    <property type="entry name" value="PML_C"/>
    <property type="match status" value="1"/>
</dbReference>
<dbReference type="PANTHER" id="PTHR30231:SF41">
    <property type="entry name" value="DNA POLYMERASE III SUBUNIT EPSILON"/>
    <property type="match status" value="1"/>
</dbReference>
<reference evidence="3" key="1">
    <citation type="submission" date="2025-08" db="UniProtKB">
        <authorList>
            <consortium name="RefSeq"/>
        </authorList>
    </citation>
    <scope>IDENTIFICATION</scope>
    <source>
        <tissue evidence="3">Thorax and Abdomen</tissue>
    </source>
</reference>
<name>A0ABM3FIH2_NEOLC</name>
<sequence>MLKATEKFDEALGNIVNIIVSYDMGWSKRGNGRSYDSLNGYGAIIGFFSGKVLDFATRNRKCKFCDAGRSKEDHDCRLNFQGSAKAMEPDVGVESVNRSTVVKDAGLNVRVLIGDEDSSTIAAVRRGNSQQIFKLADTNHLRKHFVSELYELQKTYKEMKKKEAIPHLKKCFGYAVAQNKGKSVELANCLRSIPDHFFNRHDNCGHWCLRRCDSSGVQKVVFQDPGLYEKLNGIFTKYANNAAKFSVAASSQANESLNNIMSHKAPKNRCYSLSEWADFRFSSAVCNKNEGDSYLLAVSEKVRVSPGKNTATFVEKNQVKRSERASKAKLPSAKSRRNVLADQRQALRKKAEQVEGIQYQSNCGFDMETDDLGNNIAEDMDNNNMENALPVDSNFIFFDLETSGLHKSADILQIAAKCSESTFSEYANPSQPITPSATAITGLRNVAGELFLYDKRLPSIPIPEVLRKFQEWLVFFQPCILVAHNAKFDTPRLLQAFKKNSMIVDLKKVIVAFADTLVILKKLHPERKGPGMFKLSRLAKDLLHVEPNEKFHEASYDVDILEKIASTIPKEKLIANSKSFTQCFFHEARLKKAAVLERSLNVFKGVISPGMIKKIASAGIDNSEIQKVYAESGRDGIVRLLSTNHTDKKPRVTKDKKILEKILVFLETNQSSV</sequence>
<protein>
    <submittedName>
        <fullName evidence="3">Uncharacterized protein LOC124292972</fullName>
    </submittedName>
</protein>
<dbReference type="InterPro" id="IPR013520">
    <property type="entry name" value="Ribonucl_H"/>
</dbReference>
<organism evidence="2 3">
    <name type="scientific">Neodiprion lecontei</name>
    <name type="common">Redheaded pine sawfly</name>
    <dbReference type="NCBI Taxonomy" id="441921"/>
    <lineage>
        <taxon>Eukaryota</taxon>
        <taxon>Metazoa</taxon>
        <taxon>Ecdysozoa</taxon>
        <taxon>Arthropoda</taxon>
        <taxon>Hexapoda</taxon>
        <taxon>Insecta</taxon>
        <taxon>Pterygota</taxon>
        <taxon>Neoptera</taxon>
        <taxon>Endopterygota</taxon>
        <taxon>Hymenoptera</taxon>
        <taxon>Tenthredinoidea</taxon>
        <taxon>Diprionidae</taxon>
        <taxon>Diprioninae</taxon>
        <taxon>Neodiprion</taxon>
    </lineage>
</organism>
<dbReference type="InterPro" id="IPR049012">
    <property type="entry name" value="Mutator_transp_dom"/>
</dbReference>
<evidence type="ECO:0000313" key="3">
    <source>
        <dbReference type="RefSeq" id="XP_046587819.1"/>
    </source>
</evidence>
<dbReference type="PANTHER" id="PTHR30231">
    <property type="entry name" value="DNA POLYMERASE III SUBUNIT EPSILON"/>
    <property type="match status" value="1"/>
</dbReference>
<dbReference type="InterPro" id="IPR057617">
    <property type="entry name" value="PML_C"/>
</dbReference>
<dbReference type="RefSeq" id="XP_046587819.1">
    <property type="nucleotide sequence ID" value="XM_046731863.1"/>
</dbReference>
<dbReference type="Proteomes" id="UP000829291">
    <property type="component" value="Chromosome 2"/>
</dbReference>
<dbReference type="Pfam" id="PF20700">
    <property type="entry name" value="Mutator"/>
    <property type="match status" value="1"/>
</dbReference>
<proteinExistence type="predicted"/>
<feature type="domain" description="Exonuclease" evidence="1">
    <location>
        <begin position="394"/>
        <end position="574"/>
    </location>
</feature>
<dbReference type="Gene3D" id="3.30.420.10">
    <property type="entry name" value="Ribonuclease H-like superfamily/Ribonuclease H"/>
    <property type="match status" value="1"/>
</dbReference>
<accession>A0ABM3FIH2</accession>
<dbReference type="InterPro" id="IPR036397">
    <property type="entry name" value="RNaseH_sf"/>
</dbReference>